<dbReference type="SMART" id="SM00558">
    <property type="entry name" value="JmjC"/>
    <property type="match status" value="1"/>
</dbReference>
<dbReference type="InterPro" id="IPR003347">
    <property type="entry name" value="JmjC_dom"/>
</dbReference>
<reference evidence="3 4" key="1">
    <citation type="submission" date="2017-01" db="EMBL/GenBank/DDBJ databases">
        <title>Draft genome sequence of Diplodia seriata F98.1, a fungal species involved in grapevine trunk diseases.</title>
        <authorList>
            <person name="Robert-Siegwald G."/>
            <person name="Vallet J."/>
            <person name="Abou-Mansour E."/>
            <person name="Xu J."/>
            <person name="Rey P."/>
            <person name="Bertsch C."/>
            <person name="Rego C."/>
            <person name="Larignon P."/>
            <person name="Fontaine F."/>
            <person name="Lebrun M.-H."/>
        </authorList>
    </citation>
    <scope>NUCLEOTIDE SEQUENCE [LARGE SCALE GENOMIC DNA]</scope>
    <source>
        <strain evidence="3 4">F98.1</strain>
    </source>
</reference>
<dbReference type="OrthoDB" id="1678912at2759"/>
<dbReference type="GO" id="GO:0010468">
    <property type="term" value="P:regulation of gene expression"/>
    <property type="evidence" value="ECO:0007669"/>
    <property type="project" value="TreeGrafter"/>
</dbReference>
<name>A0A1S8BHL8_9PEZI</name>
<gene>
    <name evidence="3" type="ORF">BK809_0007032</name>
</gene>
<dbReference type="GO" id="GO:0005634">
    <property type="term" value="C:nucleus"/>
    <property type="evidence" value="ECO:0007669"/>
    <property type="project" value="TreeGrafter"/>
</dbReference>
<evidence type="ECO:0000313" key="3">
    <source>
        <dbReference type="EMBL" id="OMP86946.1"/>
    </source>
</evidence>
<dbReference type="SUPFAM" id="SSF51197">
    <property type="entry name" value="Clavaminate synthase-like"/>
    <property type="match status" value="1"/>
</dbReference>
<feature type="region of interest" description="Disordered" evidence="1">
    <location>
        <begin position="453"/>
        <end position="584"/>
    </location>
</feature>
<dbReference type="AlphaFoldDB" id="A0A1S8BHL8"/>
<organism evidence="3 4">
    <name type="scientific">Diplodia seriata</name>
    <dbReference type="NCBI Taxonomy" id="420778"/>
    <lineage>
        <taxon>Eukaryota</taxon>
        <taxon>Fungi</taxon>
        <taxon>Dikarya</taxon>
        <taxon>Ascomycota</taxon>
        <taxon>Pezizomycotina</taxon>
        <taxon>Dothideomycetes</taxon>
        <taxon>Dothideomycetes incertae sedis</taxon>
        <taxon>Botryosphaeriales</taxon>
        <taxon>Botryosphaeriaceae</taxon>
        <taxon>Diplodia</taxon>
    </lineage>
</organism>
<dbReference type="GO" id="GO:0008168">
    <property type="term" value="F:methyltransferase activity"/>
    <property type="evidence" value="ECO:0007669"/>
    <property type="project" value="UniProtKB-KW"/>
</dbReference>
<evidence type="ECO:0000256" key="1">
    <source>
        <dbReference type="SAM" id="MobiDB-lite"/>
    </source>
</evidence>
<feature type="compositionally biased region" description="Basic and acidic residues" evidence="1">
    <location>
        <begin position="459"/>
        <end position="469"/>
    </location>
</feature>
<sequence length="808" mass="88186">MARRQSAPRKTVLSSILSQVEAARTDLSVRASSSPARLRAELMVGQAASTATDWPIELLKACIDDAVQMKRCINQLLTQVENLIKNLEKQAKLPSQRRGEGLVSRQLPESDGCYTRTIKLELAQLNAQTVPTIRKIVEGFPRCKELGHCKVAVGGDVVRNMNLHKISGSRINELHGLQSTTLHLVPRKKGDPLYGLACSSLIDGNDQASSFRVPDLLQPGEALDARELLLSTVRDARRGEGQSYLVMPAESCPRWLYSLGLIPELLDCGEQLKRTVSWIPGIHTAYLYISACRGSNSPLHVEDGFLGSVNIVLAGAPKVWLMIEPCYRRELEHKAKCYLVKDKRKREEEEHEGQGQDQSKECSQFVRHLSTLLSPKLLDAWDIPYRIVSCAAGEMVVTFSETYHQVVNAGPNLAVAINFAESEWTGPPEGYRFCRREEGKCGAHSIMPAQLQVRQPSCDSDHGTTEESQARTPSQALNAPGGPDEHPSSAFLSVESFGAFGQAPSEGPETPGALGDHPTNTQTTPEPPETLSALPGCSPDTRIPSEASETPESSSGQSRGISTPPTTLTEEEVHQDGKAGHERAYDRNAIDVIVISSDDEDDMTDDVELPLDGPSTETTVGETVATRLNHRIEQVLRFVNGLGTSRKTIECFRLNSELNDDAIVLTLQKLLPERVEILIASHAIRHVPAPGISCQNATAGVQIALPTLVHKPSSSHLCIACNVESDSLECVWEGSGNHWILVIVDFVGKRVHVFGNEGGHHEKAKALACNIGNFVNNHRIANGLSAVCWSAPETYPVTFQGLLLLLYC</sequence>
<keyword evidence="3" id="KW-0808">Transferase</keyword>
<dbReference type="GO" id="GO:0032259">
    <property type="term" value="P:methylation"/>
    <property type="evidence" value="ECO:0007669"/>
    <property type="project" value="UniProtKB-KW"/>
</dbReference>
<keyword evidence="3" id="KW-0489">Methyltransferase</keyword>
<feature type="domain" description="JmjC" evidence="2">
    <location>
        <begin position="251"/>
        <end position="436"/>
    </location>
</feature>
<evidence type="ECO:0000313" key="4">
    <source>
        <dbReference type="Proteomes" id="UP000190776"/>
    </source>
</evidence>
<dbReference type="Gene3D" id="2.60.120.650">
    <property type="entry name" value="Cupin"/>
    <property type="match status" value="1"/>
</dbReference>
<proteinExistence type="predicted"/>
<dbReference type="GO" id="GO:0000785">
    <property type="term" value="C:chromatin"/>
    <property type="evidence" value="ECO:0007669"/>
    <property type="project" value="TreeGrafter"/>
</dbReference>
<dbReference type="PROSITE" id="PS51184">
    <property type="entry name" value="JMJC"/>
    <property type="match status" value="1"/>
</dbReference>
<dbReference type="Pfam" id="PF02373">
    <property type="entry name" value="JmjC"/>
    <property type="match status" value="1"/>
</dbReference>
<dbReference type="Proteomes" id="UP000190776">
    <property type="component" value="Unassembled WGS sequence"/>
</dbReference>
<dbReference type="GO" id="GO:0032452">
    <property type="term" value="F:histone demethylase activity"/>
    <property type="evidence" value="ECO:0007669"/>
    <property type="project" value="TreeGrafter"/>
</dbReference>
<dbReference type="EMBL" id="MSZU01000076">
    <property type="protein sequence ID" value="OMP86946.1"/>
    <property type="molecule type" value="Genomic_DNA"/>
</dbReference>
<evidence type="ECO:0000259" key="2">
    <source>
        <dbReference type="PROSITE" id="PS51184"/>
    </source>
</evidence>
<comment type="caution">
    <text evidence="3">The sequence shown here is derived from an EMBL/GenBank/DDBJ whole genome shotgun (WGS) entry which is preliminary data.</text>
</comment>
<feature type="compositionally biased region" description="Basic and acidic residues" evidence="1">
    <location>
        <begin position="571"/>
        <end position="584"/>
    </location>
</feature>
<feature type="compositionally biased region" description="Polar residues" evidence="1">
    <location>
        <begin position="556"/>
        <end position="568"/>
    </location>
</feature>
<dbReference type="PANTHER" id="PTHR10694">
    <property type="entry name" value="LYSINE-SPECIFIC DEMETHYLASE"/>
    <property type="match status" value="1"/>
</dbReference>
<protein>
    <submittedName>
        <fullName evidence="3">Putative lysine-specific demethylase 4A</fullName>
    </submittedName>
</protein>
<accession>A0A1S8BHL8</accession>
<dbReference type="STRING" id="420778.A0A1S8BHL8"/>
<feature type="compositionally biased region" description="Low complexity" evidence="1">
    <location>
        <begin position="544"/>
        <end position="555"/>
    </location>
</feature>